<feature type="domain" description="Sm" evidence="10">
    <location>
        <begin position="1"/>
        <end position="77"/>
    </location>
</feature>
<dbReference type="Gene3D" id="2.30.30.100">
    <property type="match status" value="1"/>
</dbReference>
<dbReference type="PROSITE" id="PS52002">
    <property type="entry name" value="SM"/>
    <property type="match status" value="1"/>
</dbReference>
<gene>
    <name evidence="9" type="primary">LSM8</name>
    <name evidence="11" type="ORF">M437DRAFT_88485</name>
</gene>
<evidence type="ECO:0000256" key="2">
    <source>
        <dbReference type="ARBA" id="ARBA00006850"/>
    </source>
</evidence>
<dbReference type="InterPro" id="IPR044642">
    <property type="entry name" value="PTHR15588"/>
</dbReference>
<name>A0A074VCT6_AURM1</name>
<comment type="subcellular location">
    <subcellularLocation>
        <location evidence="1 9">Nucleus</location>
    </subcellularLocation>
</comment>
<dbReference type="GO" id="GO:0003729">
    <property type="term" value="F:mRNA binding"/>
    <property type="evidence" value="ECO:0007669"/>
    <property type="project" value="TreeGrafter"/>
</dbReference>
<reference evidence="11 12" key="1">
    <citation type="journal article" date="2014" name="BMC Genomics">
        <title>Genome sequencing of four Aureobasidium pullulans varieties: biotechnological potential, stress tolerance, and description of new species.</title>
        <authorList>
            <person name="Gostin Ar C."/>
            <person name="Ohm R.A."/>
            <person name="Kogej T."/>
            <person name="Sonjak S."/>
            <person name="Turk M."/>
            <person name="Zajc J."/>
            <person name="Zalar P."/>
            <person name="Grube M."/>
            <person name="Sun H."/>
            <person name="Han J."/>
            <person name="Sharma A."/>
            <person name="Chiniquy J."/>
            <person name="Ngan C.Y."/>
            <person name="Lipzen A."/>
            <person name="Barry K."/>
            <person name="Grigoriev I.V."/>
            <person name="Gunde-Cimerman N."/>
        </authorList>
    </citation>
    <scope>NUCLEOTIDE SEQUENCE [LARGE SCALE GENOMIC DNA]</scope>
    <source>
        <strain evidence="11 12">CBS 110374</strain>
    </source>
</reference>
<dbReference type="SMART" id="SM00651">
    <property type="entry name" value="Sm"/>
    <property type="match status" value="1"/>
</dbReference>
<dbReference type="FunFam" id="2.30.30.100:FF:000027">
    <property type="entry name" value="U6 snRNA-associated Sm-like protein LSm8"/>
    <property type="match status" value="1"/>
</dbReference>
<dbReference type="GO" id="GO:0005688">
    <property type="term" value="C:U6 snRNP"/>
    <property type="evidence" value="ECO:0007669"/>
    <property type="project" value="UniProtKB-UniRule"/>
</dbReference>
<keyword evidence="3 9" id="KW-0507">mRNA processing</keyword>
<evidence type="ECO:0000256" key="3">
    <source>
        <dbReference type="ARBA" id="ARBA00022664"/>
    </source>
</evidence>
<evidence type="ECO:0000313" key="11">
    <source>
        <dbReference type="EMBL" id="KEQ58515.1"/>
    </source>
</evidence>
<dbReference type="InterPro" id="IPR034103">
    <property type="entry name" value="Lsm8"/>
</dbReference>
<keyword evidence="8 9" id="KW-0687">Ribonucleoprotein</keyword>
<comment type="function">
    <text evidence="9">Plays role in pre-mRNA splicing as component of the U4/U6-U5 tri-snRNP complex that is involved in spliceosome assembly, and as component of the precatalytic spliceosome (spliceosome B complex). The heptameric LSM2-8 complex binds specifically to the 3'-terminal U-tract of U6 snRNA.</text>
</comment>
<evidence type="ECO:0000256" key="4">
    <source>
        <dbReference type="ARBA" id="ARBA00022728"/>
    </source>
</evidence>
<keyword evidence="4 9" id="KW-0747">Spliceosome</keyword>
<proteinExistence type="inferred from homology"/>
<dbReference type="Pfam" id="PF01423">
    <property type="entry name" value="LSM"/>
    <property type="match status" value="1"/>
</dbReference>
<keyword evidence="12" id="KW-1185">Reference proteome</keyword>
<accession>A0A074VCT6</accession>
<evidence type="ECO:0000256" key="5">
    <source>
        <dbReference type="ARBA" id="ARBA00022884"/>
    </source>
</evidence>
<evidence type="ECO:0000256" key="9">
    <source>
        <dbReference type="RuleBase" id="RU365048"/>
    </source>
</evidence>
<keyword evidence="5 9" id="KW-0694">RNA-binding</keyword>
<dbReference type="HOGENOM" id="CLU_076902_8_1_1"/>
<dbReference type="SUPFAM" id="SSF50182">
    <property type="entry name" value="Sm-like ribonucleoproteins"/>
    <property type="match status" value="1"/>
</dbReference>
<evidence type="ECO:0000256" key="1">
    <source>
        <dbReference type="ARBA" id="ARBA00004123"/>
    </source>
</evidence>
<comment type="similarity">
    <text evidence="2 9">Belongs to the snRNP Sm proteins family.</text>
</comment>
<dbReference type="PANTHER" id="PTHR15588">
    <property type="entry name" value="LSM1"/>
    <property type="match status" value="1"/>
</dbReference>
<dbReference type="GO" id="GO:0071011">
    <property type="term" value="C:precatalytic spliceosome"/>
    <property type="evidence" value="ECO:0007669"/>
    <property type="project" value="TreeGrafter"/>
</dbReference>
<keyword evidence="6 9" id="KW-0508">mRNA splicing</keyword>
<dbReference type="InterPro" id="IPR001163">
    <property type="entry name" value="Sm_dom_euk/arc"/>
</dbReference>
<evidence type="ECO:0000256" key="6">
    <source>
        <dbReference type="ARBA" id="ARBA00023187"/>
    </source>
</evidence>
<dbReference type="Proteomes" id="UP000030672">
    <property type="component" value="Unassembled WGS sequence"/>
</dbReference>
<evidence type="ECO:0000259" key="10">
    <source>
        <dbReference type="PROSITE" id="PS52002"/>
    </source>
</evidence>
<dbReference type="EMBL" id="KL584854">
    <property type="protein sequence ID" value="KEQ58515.1"/>
    <property type="molecule type" value="Genomic_DNA"/>
</dbReference>
<dbReference type="GO" id="GO:0046540">
    <property type="term" value="C:U4/U6 x U5 tri-snRNP complex"/>
    <property type="evidence" value="ECO:0007669"/>
    <property type="project" value="UniProtKB-UniRule"/>
</dbReference>
<evidence type="ECO:0000256" key="7">
    <source>
        <dbReference type="ARBA" id="ARBA00023242"/>
    </source>
</evidence>
<sequence>MSLNQYMNKKILIITVDGRTLIGTLVSCDQVTNLVLKDTVERVIRPQDDPEESSEQPHGLYMIRGDNVVVCGLVDEAMDSSIDWTKVRGEVIGSTKHV</sequence>
<evidence type="ECO:0000256" key="8">
    <source>
        <dbReference type="ARBA" id="ARBA00023274"/>
    </source>
</evidence>
<dbReference type="PANTHER" id="PTHR15588:SF9">
    <property type="entry name" value="U6 SNRNA-ASSOCIATED SM-LIKE PROTEIN LSM8"/>
    <property type="match status" value="1"/>
</dbReference>
<dbReference type="AlphaFoldDB" id="A0A074VCT6"/>
<dbReference type="STRING" id="1043003.A0A074VCT6"/>
<dbReference type="GO" id="GO:0000398">
    <property type="term" value="P:mRNA splicing, via spliceosome"/>
    <property type="evidence" value="ECO:0007669"/>
    <property type="project" value="UniProtKB-UniRule"/>
</dbReference>
<dbReference type="CDD" id="cd01727">
    <property type="entry name" value="LSm8"/>
    <property type="match status" value="1"/>
</dbReference>
<dbReference type="InterPro" id="IPR010920">
    <property type="entry name" value="LSM_dom_sf"/>
</dbReference>
<comment type="subunit">
    <text evidence="9">LSm subunits form a heteromer with a doughnut shape.</text>
</comment>
<protein>
    <recommendedName>
        <fullName evidence="9">LSM2-LSM8 complex subunit LSM8</fullName>
    </recommendedName>
</protein>
<evidence type="ECO:0000313" key="12">
    <source>
        <dbReference type="Proteomes" id="UP000030672"/>
    </source>
</evidence>
<dbReference type="InterPro" id="IPR047575">
    <property type="entry name" value="Sm"/>
</dbReference>
<keyword evidence="7 9" id="KW-0539">Nucleus</keyword>
<organism evidence="11 12">
    <name type="scientific">Aureobasidium melanogenum (strain CBS 110374)</name>
    <name type="common">Aureobasidium pullulans var. melanogenum</name>
    <dbReference type="NCBI Taxonomy" id="1043003"/>
    <lineage>
        <taxon>Eukaryota</taxon>
        <taxon>Fungi</taxon>
        <taxon>Dikarya</taxon>
        <taxon>Ascomycota</taxon>
        <taxon>Pezizomycotina</taxon>
        <taxon>Dothideomycetes</taxon>
        <taxon>Dothideomycetidae</taxon>
        <taxon>Dothideales</taxon>
        <taxon>Saccotheciaceae</taxon>
        <taxon>Aureobasidium</taxon>
    </lineage>
</organism>